<comment type="caution">
    <text evidence="2">The sequence shown here is derived from an EMBL/GenBank/DDBJ whole genome shotgun (WGS) entry which is preliminary data.</text>
</comment>
<dbReference type="SUPFAM" id="SSF53474">
    <property type="entry name" value="alpha/beta-Hydrolases"/>
    <property type="match status" value="1"/>
</dbReference>
<dbReference type="EMBL" id="JAUSTM010000010">
    <property type="protein sequence ID" value="MDQ0222644.1"/>
    <property type="molecule type" value="Genomic_DNA"/>
</dbReference>
<keyword evidence="3" id="KW-1185">Reference proteome</keyword>
<dbReference type="InterPro" id="IPR029058">
    <property type="entry name" value="AB_hydrolase_fold"/>
</dbReference>
<dbReference type="Gene3D" id="3.40.50.1820">
    <property type="entry name" value="alpha/beta hydrolase"/>
    <property type="match status" value="1"/>
</dbReference>
<dbReference type="Proteomes" id="UP001223079">
    <property type="component" value="Unassembled WGS sequence"/>
</dbReference>
<name>A0ABT9YRM3_9STRE</name>
<sequence length="247" mass="26987">MVPLKRKHQKRRLITFLVLAVPILLAGGWLRLKTYKADPSSQQAVSLAQQQTSSYYYFEPTVQHGHESSSPLIIYGGGLVETEAYAYLAASLAEQGSSVYLLKSPVNLPILNQNQALSIIEQKDLQKVYLIGHSLGGVAASTATSSNSEIDGLILLASYPSQKTDLSQSKLSVLSITAENDRVLDWGAYDQAKERLPQNTQYVTIPGGNHSGFGLYGQQEGDGQSTLTSLQQQEKLITIIKTFLETL</sequence>
<gene>
    <name evidence="2" type="ORF">J2S23_001201</name>
</gene>
<reference evidence="2 3" key="1">
    <citation type="submission" date="2023-07" db="EMBL/GenBank/DDBJ databases">
        <title>Genomic Encyclopedia of Type Strains, Phase IV (KMG-IV): sequencing the most valuable type-strain genomes for metagenomic binning, comparative biology and taxonomic classification.</title>
        <authorList>
            <person name="Goeker M."/>
        </authorList>
    </citation>
    <scope>NUCLEOTIDE SEQUENCE [LARGE SCALE GENOMIC DNA]</scope>
    <source>
        <strain evidence="2 3">DSM 105143</strain>
    </source>
</reference>
<dbReference type="InterPro" id="IPR029059">
    <property type="entry name" value="AB_hydrolase_5"/>
</dbReference>
<dbReference type="RefSeq" id="WP_307121835.1">
    <property type="nucleotide sequence ID" value="NZ_JAUSTM010000010.1"/>
</dbReference>
<evidence type="ECO:0000259" key="1">
    <source>
        <dbReference type="Pfam" id="PF12695"/>
    </source>
</evidence>
<evidence type="ECO:0000313" key="2">
    <source>
        <dbReference type="EMBL" id="MDQ0222644.1"/>
    </source>
</evidence>
<proteinExistence type="predicted"/>
<accession>A0ABT9YRM3</accession>
<keyword evidence="2" id="KW-0378">Hydrolase</keyword>
<organism evidence="2 3">
    <name type="scientific">Streptococcus moroccensis</name>
    <dbReference type="NCBI Taxonomy" id="1451356"/>
    <lineage>
        <taxon>Bacteria</taxon>
        <taxon>Bacillati</taxon>
        <taxon>Bacillota</taxon>
        <taxon>Bacilli</taxon>
        <taxon>Lactobacillales</taxon>
        <taxon>Streptococcaceae</taxon>
        <taxon>Streptococcus</taxon>
    </lineage>
</organism>
<protein>
    <submittedName>
        <fullName evidence="2">Alpha-beta hydrolase superfamily lysophospholipase</fullName>
    </submittedName>
</protein>
<evidence type="ECO:0000313" key="3">
    <source>
        <dbReference type="Proteomes" id="UP001223079"/>
    </source>
</evidence>
<dbReference type="Pfam" id="PF12695">
    <property type="entry name" value="Abhydrolase_5"/>
    <property type="match status" value="1"/>
</dbReference>
<dbReference type="GO" id="GO:0016787">
    <property type="term" value="F:hydrolase activity"/>
    <property type="evidence" value="ECO:0007669"/>
    <property type="project" value="UniProtKB-KW"/>
</dbReference>
<feature type="domain" description="Alpha/beta hydrolase fold-5" evidence="1">
    <location>
        <begin position="72"/>
        <end position="234"/>
    </location>
</feature>